<reference evidence="8" key="1">
    <citation type="journal article" date="2019" name="Int. J. Syst. Evol. Microbiol.">
        <title>The Global Catalogue of Microorganisms (GCM) 10K type strain sequencing project: providing services to taxonomists for standard genome sequencing and annotation.</title>
        <authorList>
            <consortium name="The Broad Institute Genomics Platform"/>
            <consortium name="The Broad Institute Genome Sequencing Center for Infectious Disease"/>
            <person name="Wu L."/>
            <person name="Ma J."/>
        </authorList>
    </citation>
    <scope>NUCLEOTIDE SEQUENCE [LARGE SCALE GENOMIC DNA]</scope>
    <source>
        <strain evidence="8">JCM 17555</strain>
    </source>
</reference>
<evidence type="ECO:0000256" key="5">
    <source>
        <dbReference type="ARBA" id="ARBA00023186"/>
    </source>
</evidence>
<evidence type="ECO:0000313" key="7">
    <source>
        <dbReference type="EMBL" id="GAA3954078.1"/>
    </source>
</evidence>
<dbReference type="CDD" id="cd16098">
    <property type="entry name" value="FliS"/>
    <property type="match status" value="1"/>
</dbReference>
<name>A0ABP7NU46_9GAMM</name>
<keyword evidence="7" id="KW-0966">Cell projection</keyword>
<dbReference type="PIRSF" id="PIRSF039090">
    <property type="entry name" value="Flis"/>
    <property type="match status" value="1"/>
</dbReference>
<organism evidence="7 8">
    <name type="scientific">Allohahella marinimesophila</name>
    <dbReference type="NCBI Taxonomy" id="1054972"/>
    <lineage>
        <taxon>Bacteria</taxon>
        <taxon>Pseudomonadati</taxon>
        <taxon>Pseudomonadota</taxon>
        <taxon>Gammaproteobacteria</taxon>
        <taxon>Oceanospirillales</taxon>
        <taxon>Hahellaceae</taxon>
        <taxon>Allohahella</taxon>
    </lineage>
</organism>
<evidence type="ECO:0000256" key="1">
    <source>
        <dbReference type="ARBA" id="ARBA00004514"/>
    </source>
</evidence>
<evidence type="ECO:0000256" key="3">
    <source>
        <dbReference type="ARBA" id="ARBA00022490"/>
    </source>
</evidence>
<dbReference type="Proteomes" id="UP001501337">
    <property type="component" value="Unassembled WGS sequence"/>
</dbReference>
<evidence type="ECO:0000256" key="2">
    <source>
        <dbReference type="ARBA" id="ARBA00008787"/>
    </source>
</evidence>
<keyword evidence="8" id="KW-1185">Reference proteome</keyword>
<protein>
    <recommendedName>
        <fullName evidence="6">Flagellar secretion chaperone FliS</fullName>
    </recommendedName>
</protein>
<dbReference type="PANTHER" id="PTHR34773:SF1">
    <property type="entry name" value="FLAGELLAR SECRETION CHAPERONE FLIS"/>
    <property type="match status" value="1"/>
</dbReference>
<dbReference type="EMBL" id="BAABBO010000005">
    <property type="protein sequence ID" value="GAA3954078.1"/>
    <property type="molecule type" value="Genomic_DNA"/>
</dbReference>
<proteinExistence type="inferred from homology"/>
<dbReference type="NCBIfam" id="TIGR00208">
    <property type="entry name" value="fliS"/>
    <property type="match status" value="1"/>
</dbReference>
<dbReference type="SUPFAM" id="SSF101116">
    <property type="entry name" value="Flagellar export chaperone FliS"/>
    <property type="match status" value="1"/>
</dbReference>
<dbReference type="RefSeq" id="WP_344804138.1">
    <property type="nucleotide sequence ID" value="NZ_BAABBO010000005.1"/>
</dbReference>
<evidence type="ECO:0000256" key="4">
    <source>
        <dbReference type="ARBA" id="ARBA00022795"/>
    </source>
</evidence>
<gene>
    <name evidence="7" type="primary">fliS</name>
    <name evidence="7" type="ORF">GCM10022278_11050</name>
</gene>
<keyword evidence="7" id="KW-0282">Flagellum</keyword>
<dbReference type="InterPro" id="IPR036584">
    <property type="entry name" value="FliS_sf"/>
</dbReference>
<sequence length="131" mass="14901">MNALMAYQNVNRQTSVVDADPHRLIQLLFDGALERINMAKVQIQMRNYEGKNRLISKAMEIVGGLRSFLDLERGGSIASSLNDLYEYIERRLLDANISNNIEILDEVAGLIREIKTGWDGIRPEVLEKQLV</sequence>
<dbReference type="Gene3D" id="1.20.120.340">
    <property type="entry name" value="Flagellar protein FliS"/>
    <property type="match status" value="1"/>
</dbReference>
<dbReference type="Pfam" id="PF02561">
    <property type="entry name" value="FliS"/>
    <property type="match status" value="1"/>
</dbReference>
<dbReference type="InterPro" id="IPR003713">
    <property type="entry name" value="FliS"/>
</dbReference>
<keyword evidence="5" id="KW-0143">Chaperone</keyword>
<comment type="caution">
    <text evidence="7">The sequence shown here is derived from an EMBL/GenBank/DDBJ whole genome shotgun (WGS) entry which is preliminary data.</text>
</comment>
<evidence type="ECO:0000256" key="6">
    <source>
        <dbReference type="PIRNR" id="PIRNR039090"/>
    </source>
</evidence>
<keyword evidence="3 6" id="KW-0963">Cytoplasm</keyword>
<keyword evidence="4 6" id="KW-1005">Bacterial flagellum biogenesis</keyword>
<comment type="similarity">
    <text evidence="2 6">Belongs to the FliS family.</text>
</comment>
<evidence type="ECO:0000313" key="8">
    <source>
        <dbReference type="Proteomes" id="UP001501337"/>
    </source>
</evidence>
<keyword evidence="7" id="KW-0969">Cilium</keyword>
<accession>A0ABP7NU46</accession>
<dbReference type="PANTHER" id="PTHR34773">
    <property type="entry name" value="FLAGELLAR SECRETION CHAPERONE FLIS"/>
    <property type="match status" value="1"/>
</dbReference>
<comment type="subcellular location">
    <subcellularLocation>
        <location evidence="1 6">Cytoplasm</location>
        <location evidence="1 6">Cytosol</location>
    </subcellularLocation>
</comment>